<evidence type="ECO:0000259" key="5">
    <source>
        <dbReference type="PROSITE" id="PS51063"/>
    </source>
</evidence>
<evidence type="ECO:0000256" key="2">
    <source>
        <dbReference type="ARBA" id="ARBA00023125"/>
    </source>
</evidence>
<proteinExistence type="predicted"/>
<comment type="caution">
    <text evidence="6">The sequence shown here is derived from an EMBL/GenBank/DDBJ whole genome shotgun (WGS) entry which is preliminary data.</text>
</comment>
<keyword evidence="7" id="KW-1185">Reference proteome</keyword>
<dbReference type="InterPro" id="IPR000595">
    <property type="entry name" value="cNMP-bd_dom"/>
</dbReference>
<dbReference type="InterPro" id="IPR014710">
    <property type="entry name" value="RmlC-like_jellyroll"/>
</dbReference>
<dbReference type="InterPro" id="IPR036390">
    <property type="entry name" value="WH_DNA-bd_sf"/>
</dbReference>
<evidence type="ECO:0000256" key="3">
    <source>
        <dbReference type="ARBA" id="ARBA00023163"/>
    </source>
</evidence>
<name>A0A554WQL3_9BURK</name>
<dbReference type="SUPFAM" id="SSF46785">
    <property type="entry name" value="Winged helix' DNA-binding domain"/>
    <property type="match status" value="1"/>
</dbReference>
<evidence type="ECO:0000256" key="1">
    <source>
        <dbReference type="ARBA" id="ARBA00023015"/>
    </source>
</evidence>
<keyword evidence="2" id="KW-0238">DNA-binding</keyword>
<reference evidence="6 7" key="1">
    <citation type="submission" date="2019-07" db="EMBL/GenBank/DDBJ databases">
        <title>Tepidimonas sediminis YIM 72259 draft genome.</title>
        <authorList>
            <person name="Da Costa M.S."/>
            <person name="Froufe H.J.C."/>
            <person name="Egas C."/>
            <person name="Albuquerque L."/>
        </authorList>
    </citation>
    <scope>NUCLEOTIDE SEQUENCE [LARGE SCALE GENOMIC DNA]</scope>
    <source>
        <strain evidence="6 7">YIM 72259</strain>
    </source>
</reference>
<dbReference type="PROSITE" id="PS51063">
    <property type="entry name" value="HTH_CRP_2"/>
    <property type="match status" value="1"/>
</dbReference>
<dbReference type="GO" id="GO:0006355">
    <property type="term" value="P:regulation of DNA-templated transcription"/>
    <property type="evidence" value="ECO:0007669"/>
    <property type="project" value="InterPro"/>
</dbReference>
<dbReference type="OrthoDB" id="9157630at2"/>
<dbReference type="Pfam" id="PF13545">
    <property type="entry name" value="HTH_Crp_2"/>
    <property type="match status" value="1"/>
</dbReference>
<evidence type="ECO:0000313" key="6">
    <source>
        <dbReference type="EMBL" id="TSE25872.1"/>
    </source>
</evidence>
<dbReference type="CDD" id="cd00038">
    <property type="entry name" value="CAP_ED"/>
    <property type="match status" value="1"/>
</dbReference>
<dbReference type="GO" id="GO:0003677">
    <property type="term" value="F:DNA binding"/>
    <property type="evidence" value="ECO:0007669"/>
    <property type="project" value="UniProtKB-KW"/>
</dbReference>
<evidence type="ECO:0000313" key="7">
    <source>
        <dbReference type="Proteomes" id="UP000320225"/>
    </source>
</evidence>
<gene>
    <name evidence="6" type="ORF">Tsedi_01096</name>
</gene>
<dbReference type="RefSeq" id="WP_143894451.1">
    <property type="nucleotide sequence ID" value="NZ_VJND01000005.1"/>
</dbReference>
<dbReference type="SMART" id="SM00419">
    <property type="entry name" value="HTH_CRP"/>
    <property type="match status" value="1"/>
</dbReference>
<accession>A0A554WQL3</accession>
<dbReference type="PROSITE" id="PS50042">
    <property type="entry name" value="CNMP_BINDING_3"/>
    <property type="match status" value="1"/>
</dbReference>
<feature type="domain" description="HTH crp-type" evidence="5">
    <location>
        <begin position="149"/>
        <end position="217"/>
    </location>
</feature>
<dbReference type="InterPro" id="IPR018490">
    <property type="entry name" value="cNMP-bd_dom_sf"/>
</dbReference>
<keyword evidence="1" id="KW-0805">Transcription regulation</keyword>
<dbReference type="InterPro" id="IPR012318">
    <property type="entry name" value="HTH_CRP"/>
</dbReference>
<protein>
    <submittedName>
        <fullName evidence="6">Bacterial regulatory protein, crp family</fullName>
    </submittedName>
</protein>
<feature type="domain" description="Cyclic nucleotide-binding" evidence="4">
    <location>
        <begin position="32"/>
        <end position="99"/>
    </location>
</feature>
<dbReference type="SUPFAM" id="SSF51206">
    <property type="entry name" value="cAMP-binding domain-like"/>
    <property type="match status" value="1"/>
</dbReference>
<organism evidence="6 7">
    <name type="scientific">Tepidimonas sediminis</name>
    <dbReference type="NCBI Taxonomy" id="2588941"/>
    <lineage>
        <taxon>Bacteria</taxon>
        <taxon>Pseudomonadati</taxon>
        <taxon>Pseudomonadota</taxon>
        <taxon>Betaproteobacteria</taxon>
        <taxon>Burkholderiales</taxon>
        <taxon>Tepidimonas</taxon>
    </lineage>
</organism>
<dbReference type="Proteomes" id="UP000320225">
    <property type="component" value="Unassembled WGS sequence"/>
</dbReference>
<sequence>MPPASPCNRCATQSVCALRPLLRQPGLDEAYVRERRLAPDETLLAQGVPSRHLHAIKVGALLLRRNPGVGGPRAVAVLGAGHALSLRALVAEGPGADAVAVLPTRVCELPLAMVRPGVRQSPEVAGWLVRHQLRVTETLADWAAVARLPDALSRVAATVQLLGREQGTREIGLPPRDDLAELCGCAPETTSRMLARLERDGLVLRLGRRRLQWFGPGPDLGKTGGGGMG</sequence>
<dbReference type="Gene3D" id="2.60.120.10">
    <property type="entry name" value="Jelly Rolls"/>
    <property type="match status" value="1"/>
</dbReference>
<keyword evidence="3" id="KW-0804">Transcription</keyword>
<evidence type="ECO:0000259" key="4">
    <source>
        <dbReference type="PROSITE" id="PS50042"/>
    </source>
</evidence>
<dbReference type="AlphaFoldDB" id="A0A554WQL3"/>
<dbReference type="EMBL" id="VJND01000005">
    <property type="protein sequence ID" value="TSE25872.1"/>
    <property type="molecule type" value="Genomic_DNA"/>
</dbReference>